<protein>
    <submittedName>
        <fullName evidence="3">Uncharacterized protein</fullName>
    </submittedName>
</protein>
<feature type="region of interest" description="Disordered" evidence="1">
    <location>
        <begin position="1"/>
        <end position="22"/>
    </location>
</feature>
<gene>
    <name evidence="3" type="ORF">HMN09_01150600</name>
</gene>
<evidence type="ECO:0000313" key="4">
    <source>
        <dbReference type="Proteomes" id="UP000613580"/>
    </source>
</evidence>
<dbReference type="EMBL" id="JACAZE010000019">
    <property type="protein sequence ID" value="KAF7294222.1"/>
    <property type="molecule type" value="Genomic_DNA"/>
</dbReference>
<comment type="caution">
    <text evidence="3">The sequence shown here is derived from an EMBL/GenBank/DDBJ whole genome shotgun (WGS) entry which is preliminary data.</text>
</comment>
<name>A0A8H6S9F8_MYCCL</name>
<feature type="region of interest" description="Disordered" evidence="1">
    <location>
        <begin position="116"/>
        <end position="161"/>
    </location>
</feature>
<dbReference type="AlphaFoldDB" id="A0A8H6S9F8"/>
<accession>A0A8H6S9F8</accession>
<feature type="transmembrane region" description="Helical" evidence="2">
    <location>
        <begin position="164"/>
        <end position="188"/>
    </location>
</feature>
<keyword evidence="2" id="KW-0472">Membrane</keyword>
<keyword evidence="2" id="KW-1133">Transmembrane helix</keyword>
<feature type="compositionally biased region" description="Low complexity" evidence="1">
    <location>
        <begin position="116"/>
        <end position="135"/>
    </location>
</feature>
<feature type="compositionally biased region" description="Polar residues" evidence="1">
    <location>
        <begin position="1"/>
        <end position="21"/>
    </location>
</feature>
<sequence>MQRISFSSPPFDMSSTTSTGLSEFINGRRRPRCRRCRHFMKGHNRALCDALVGAGPPAPVQVPVAPTAASVTAVATTLPVNTVVHAVAPSPYVQPASAPPAIHIIVLHMPPTTATGTTAKPTNYSSAANGSVAGGSEHEDEEDRDDDSYHESNMGKQVKGRSSASTAATVLGYIAQGAVLLSAIGFWLQSRV</sequence>
<keyword evidence="2" id="KW-0812">Transmembrane</keyword>
<dbReference type="Proteomes" id="UP000613580">
    <property type="component" value="Unassembled WGS sequence"/>
</dbReference>
<organism evidence="3 4">
    <name type="scientific">Mycena chlorophos</name>
    <name type="common">Agaric fungus</name>
    <name type="synonym">Agaricus chlorophos</name>
    <dbReference type="NCBI Taxonomy" id="658473"/>
    <lineage>
        <taxon>Eukaryota</taxon>
        <taxon>Fungi</taxon>
        <taxon>Dikarya</taxon>
        <taxon>Basidiomycota</taxon>
        <taxon>Agaricomycotina</taxon>
        <taxon>Agaricomycetes</taxon>
        <taxon>Agaricomycetidae</taxon>
        <taxon>Agaricales</taxon>
        <taxon>Marasmiineae</taxon>
        <taxon>Mycenaceae</taxon>
        <taxon>Mycena</taxon>
    </lineage>
</organism>
<keyword evidence="4" id="KW-1185">Reference proteome</keyword>
<proteinExistence type="predicted"/>
<evidence type="ECO:0000256" key="1">
    <source>
        <dbReference type="SAM" id="MobiDB-lite"/>
    </source>
</evidence>
<reference evidence="3" key="1">
    <citation type="submission" date="2020-05" db="EMBL/GenBank/DDBJ databases">
        <title>Mycena genomes resolve the evolution of fungal bioluminescence.</title>
        <authorList>
            <person name="Tsai I.J."/>
        </authorList>
    </citation>
    <scope>NUCLEOTIDE SEQUENCE</scope>
    <source>
        <strain evidence="3">110903Hualien_Pintung</strain>
    </source>
</reference>
<evidence type="ECO:0000256" key="2">
    <source>
        <dbReference type="SAM" id="Phobius"/>
    </source>
</evidence>
<feature type="compositionally biased region" description="Acidic residues" evidence="1">
    <location>
        <begin position="138"/>
        <end position="148"/>
    </location>
</feature>
<evidence type="ECO:0000313" key="3">
    <source>
        <dbReference type="EMBL" id="KAF7294222.1"/>
    </source>
</evidence>